<accession>A0ABX0J4U5</accession>
<dbReference type="EMBL" id="JAAOIW010000005">
    <property type="protein sequence ID" value="NHN31157.1"/>
    <property type="molecule type" value="Genomic_DNA"/>
</dbReference>
<dbReference type="RefSeq" id="WP_166150936.1">
    <property type="nucleotide sequence ID" value="NZ_JAAOIW010000005.1"/>
</dbReference>
<protein>
    <submittedName>
        <fullName evidence="1">Uncharacterized protein</fullName>
    </submittedName>
</protein>
<keyword evidence="2" id="KW-1185">Reference proteome</keyword>
<organism evidence="1 2">
    <name type="scientific">Paenibacillus agricola</name>
    <dbReference type="NCBI Taxonomy" id="2716264"/>
    <lineage>
        <taxon>Bacteria</taxon>
        <taxon>Bacillati</taxon>
        <taxon>Bacillota</taxon>
        <taxon>Bacilli</taxon>
        <taxon>Bacillales</taxon>
        <taxon>Paenibacillaceae</taxon>
        <taxon>Paenibacillus</taxon>
    </lineage>
</organism>
<sequence>MQRVSTVESAAAPLASEFDGWDGTTGFDLGGRSSAEVNEWVMRKAAELIRINENMTKE</sequence>
<name>A0ABX0J4U5_9BACL</name>
<gene>
    <name evidence="1" type="ORF">G9U52_15060</name>
</gene>
<proteinExistence type="predicted"/>
<reference evidence="1" key="1">
    <citation type="submission" date="2020-03" db="EMBL/GenBank/DDBJ databases">
        <title>Draft sequencing of Paenibacilllus sp. S3N08.</title>
        <authorList>
            <person name="Kim D.-U."/>
        </authorList>
    </citation>
    <scope>NUCLEOTIDE SEQUENCE</scope>
    <source>
        <strain evidence="1">S3N08</strain>
    </source>
</reference>
<evidence type="ECO:0000313" key="2">
    <source>
        <dbReference type="Proteomes" id="UP001165962"/>
    </source>
</evidence>
<evidence type="ECO:0000313" key="1">
    <source>
        <dbReference type="EMBL" id="NHN31157.1"/>
    </source>
</evidence>
<dbReference type="Proteomes" id="UP001165962">
    <property type="component" value="Unassembled WGS sequence"/>
</dbReference>
<comment type="caution">
    <text evidence="1">The sequence shown here is derived from an EMBL/GenBank/DDBJ whole genome shotgun (WGS) entry which is preliminary data.</text>
</comment>